<dbReference type="EMBL" id="CAKLPY010000001">
    <property type="protein sequence ID" value="CAH0995461.1"/>
    <property type="molecule type" value="Genomic_DNA"/>
</dbReference>
<evidence type="ECO:0000313" key="3">
    <source>
        <dbReference type="Proteomes" id="UP000837932"/>
    </source>
</evidence>
<accession>A0ABN8ERE4</accession>
<name>A0ABN8ERE4_9BACT</name>
<evidence type="ECO:0008006" key="4">
    <source>
        <dbReference type="Google" id="ProtNLM"/>
    </source>
</evidence>
<dbReference type="SUPFAM" id="SSF56935">
    <property type="entry name" value="Porins"/>
    <property type="match status" value="1"/>
</dbReference>
<feature type="chain" id="PRO_5045980322" description="Outer membrane protein transport protein (OMPP1/FadL/TodX)" evidence="1">
    <location>
        <begin position="22"/>
        <end position="507"/>
    </location>
</feature>
<proteinExistence type="predicted"/>
<sequence length="507" mass="55025">MKITRIFIASALILGGIKAQAQLSLGGHFYGEDAFKYSQSKIIGSARMQAMGGSYAALGADASNAYSNPAGLGFYNRSELSITPVFNSLNTSSLYTGSTSNSSTSNANIGQLGLIMSSNGQGTRKKRSSFAITYSKQTNLLTDFSYAGQNKRSSMMDYFAEKATRRGVDSGTLDGEFNTSTGTASTSTGMYYQAFMIDPVSGSGAPYTKIEKSLPVNQTGKNSSTGSQSQWNVAYGVNLDDKTYIGFSVGFVRLNYEYLGSHNEQFPQGKVFNGFAYTDDLNARGGGINLGVGTIVKVSENISLGANITSPSWISVTELYNSSITIDVKPNTIVTDYKTVSTDENEYTYNLKTPLKASGGATFFFPGKKGFITADAEYVGYSQMGISDPQDNTWSAEQKRAIKNFYKDAVNLKVGAEYRIENIRLRVGAKFMPDPYKQKVDNLDRSQMILTGGVGYRSSKFFVDIAGVFNKFTTAYTPYELANTQNYGSVNLNNSQKSFVISVGTFF</sequence>
<organism evidence="2 3">
    <name type="scientific">Emticicia aquatica</name>
    <dbReference type="NCBI Taxonomy" id="1681835"/>
    <lineage>
        <taxon>Bacteria</taxon>
        <taxon>Pseudomonadati</taxon>
        <taxon>Bacteroidota</taxon>
        <taxon>Cytophagia</taxon>
        <taxon>Cytophagales</taxon>
        <taxon>Leadbetterellaceae</taxon>
        <taxon>Emticicia</taxon>
    </lineage>
</organism>
<comment type="caution">
    <text evidence="2">The sequence shown here is derived from an EMBL/GenBank/DDBJ whole genome shotgun (WGS) entry which is preliminary data.</text>
</comment>
<gene>
    <name evidence="2" type="ORF">EMA8858_01584</name>
</gene>
<evidence type="ECO:0000313" key="2">
    <source>
        <dbReference type="EMBL" id="CAH0995461.1"/>
    </source>
</evidence>
<keyword evidence="3" id="KW-1185">Reference proteome</keyword>
<protein>
    <recommendedName>
        <fullName evidence="4">Outer membrane protein transport protein (OMPP1/FadL/TodX)</fullName>
    </recommendedName>
</protein>
<feature type="signal peptide" evidence="1">
    <location>
        <begin position="1"/>
        <end position="21"/>
    </location>
</feature>
<dbReference type="Proteomes" id="UP000837932">
    <property type="component" value="Unassembled WGS sequence"/>
</dbReference>
<dbReference type="Gene3D" id="2.40.160.60">
    <property type="entry name" value="Outer membrane protein transport protein (OMPP1/FadL/TodX)"/>
    <property type="match status" value="1"/>
</dbReference>
<evidence type="ECO:0000256" key="1">
    <source>
        <dbReference type="SAM" id="SignalP"/>
    </source>
</evidence>
<reference evidence="2" key="1">
    <citation type="submission" date="2021-12" db="EMBL/GenBank/DDBJ databases">
        <authorList>
            <person name="Rodrigo-Torres L."/>
            <person name="Arahal R. D."/>
            <person name="Lucena T."/>
        </authorList>
    </citation>
    <scope>NUCLEOTIDE SEQUENCE</scope>
    <source>
        <strain evidence="2">CECT 8858</strain>
    </source>
</reference>
<dbReference type="RefSeq" id="WP_238806013.1">
    <property type="nucleotide sequence ID" value="NZ_CAKLPY010000001.1"/>
</dbReference>
<keyword evidence="1" id="KW-0732">Signal</keyword>